<sequence length="195" mass="21235">MATAIFWIRTSARGQGRLSLSLKCRSPNLLGDGIHLSATDLVGHLNCRHLTSLDYAVARGALAKPTSFDPFLEIFGERGAIHEQAYVDNLKACGLDTVWIEGVDITASTAEQTLNAMRAGLPIVVQDALKNGRWSGRADILRRVEIPSGLGSWSYEMSIRNLLAKPKGDGPPALLVFRSALLRGWRQLSRGGDVR</sequence>
<organism evidence="1 2">
    <name type="scientific">Mesorhizobium metallidurans STM 2683</name>
    <dbReference type="NCBI Taxonomy" id="1297569"/>
    <lineage>
        <taxon>Bacteria</taxon>
        <taxon>Pseudomonadati</taxon>
        <taxon>Pseudomonadota</taxon>
        <taxon>Alphaproteobacteria</taxon>
        <taxon>Hyphomicrobiales</taxon>
        <taxon>Phyllobacteriaceae</taxon>
        <taxon>Mesorhizobium</taxon>
    </lineage>
</organism>
<evidence type="ECO:0000313" key="1">
    <source>
        <dbReference type="EMBL" id="CCV08466.1"/>
    </source>
</evidence>
<dbReference type="RefSeq" id="WP_008877340.1">
    <property type="nucleotide sequence ID" value="NZ_CAUM01000145.1"/>
</dbReference>
<keyword evidence="2" id="KW-1185">Reference proteome</keyword>
<evidence type="ECO:0000313" key="2">
    <source>
        <dbReference type="Proteomes" id="UP000012062"/>
    </source>
</evidence>
<proteinExistence type="predicted"/>
<protein>
    <submittedName>
        <fullName evidence="1">Uncharacterized protein</fullName>
    </submittedName>
</protein>
<dbReference type="AlphaFoldDB" id="M5F981"/>
<name>M5F981_9HYPH</name>
<gene>
    <name evidence="1" type="ORF">MESS2_750015</name>
</gene>
<dbReference type="EMBL" id="CAUM01000145">
    <property type="protein sequence ID" value="CCV08466.1"/>
    <property type="molecule type" value="Genomic_DNA"/>
</dbReference>
<dbReference type="eggNOG" id="COG2251">
    <property type="taxonomic scope" value="Bacteria"/>
</dbReference>
<accession>M5F981</accession>
<reference evidence="1 2" key="1">
    <citation type="submission" date="2013-02" db="EMBL/GenBank/DDBJ databases">
        <authorList>
            <person name="Genoscope - CEA"/>
        </authorList>
    </citation>
    <scope>NUCLEOTIDE SEQUENCE [LARGE SCALE GENOMIC DNA]</scope>
    <source>
        <strain evidence="1 2">STM 2683</strain>
    </source>
</reference>
<comment type="caution">
    <text evidence="1">The sequence shown here is derived from an EMBL/GenBank/DDBJ whole genome shotgun (WGS) entry which is preliminary data.</text>
</comment>
<dbReference type="STRING" id="1297569.MESS2_750015"/>
<dbReference type="OrthoDB" id="9757917at2"/>
<dbReference type="Proteomes" id="UP000012062">
    <property type="component" value="Unassembled WGS sequence"/>
</dbReference>